<dbReference type="EMBL" id="KN727971">
    <property type="protein sequence ID" value="KIH64611.1"/>
    <property type="molecule type" value="Genomic_DNA"/>
</dbReference>
<protein>
    <submittedName>
        <fullName evidence="2">Uncharacterized protein</fullName>
    </submittedName>
</protein>
<organism evidence="2 3">
    <name type="scientific">Ancylostoma duodenale</name>
    <dbReference type="NCBI Taxonomy" id="51022"/>
    <lineage>
        <taxon>Eukaryota</taxon>
        <taxon>Metazoa</taxon>
        <taxon>Ecdysozoa</taxon>
        <taxon>Nematoda</taxon>
        <taxon>Chromadorea</taxon>
        <taxon>Rhabditida</taxon>
        <taxon>Rhabditina</taxon>
        <taxon>Rhabditomorpha</taxon>
        <taxon>Strongyloidea</taxon>
        <taxon>Ancylostomatidae</taxon>
        <taxon>Ancylostomatinae</taxon>
        <taxon>Ancylostoma</taxon>
    </lineage>
</organism>
<dbReference type="AlphaFoldDB" id="A0A0C2H5C4"/>
<proteinExistence type="predicted"/>
<dbReference type="Proteomes" id="UP000054047">
    <property type="component" value="Unassembled WGS sequence"/>
</dbReference>
<evidence type="ECO:0000313" key="2">
    <source>
        <dbReference type="EMBL" id="KIH64611.1"/>
    </source>
</evidence>
<evidence type="ECO:0000256" key="1">
    <source>
        <dbReference type="SAM" id="MobiDB-lite"/>
    </source>
</evidence>
<accession>A0A0C2H5C4</accession>
<feature type="region of interest" description="Disordered" evidence="1">
    <location>
        <begin position="1"/>
        <end position="22"/>
    </location>
</feature>
<gene>
    <name evidence="2" type="ORF">ANCDUO_05074</name>
</gene>
<reference evidence="2 3" key="1">
    <citation type="submission" date="2013-12" db="EMBL/GenBank/DDBJ databases">
        <title>Draft genome of the parsitic nematode Ancylostoma duodenale.</title>
        <authorList>
            <person name="Mitreva M."/>
        </authorList>
    </citation>
    <scope>NUCLEOTIDE SEQUENCE [LARGE SCALE GENOMIC DNA]</scope>
    <source>
        <strain evidence="2 3">Zhejiang</strain>
    </source>
</reference>
<feature type="compositionally biased region" description="Polar residues" evidence="1">
    <location>
        <begin position="9"/>
        <end position="19"/>
    </location>
</feature>
<name>A0A0C2H5C4_9BILA</name>
<sequence length="94" mass="10004">MIIREKDIQGTQDSSNLSGMLTRGPKINRNVFAAALPTTSCNVQPSEHQKHVATRPGDGDPAGNALIVITNPAIAMSLGLAQNATEIILCIMHR</sequence>
<keyword evidence="3" id="KW-1185">Reference proteome</keyword>
<evidence type="ECO:0000313" key="3">
    <source>
        <dbReference type="Proteomes" id="UP000054047"/>
    </source>
</evidence>